<dbReference type="PROSITE" id="PS51725">
    <property type="entry name" value="ABM"/>
    <property type="match status" value="1"/>
</dbReference>
<evidence type="ECO:0000313" key="2">
    <source>
        <dbReference type="EMBL" id="RCL84711.1"/>
    </source>
</evidence>
<dbReference type="Gene3D" id="3.30.70.100">
    <property type="match status" value="1"/>
</dbReference>
<dbReference type="AlphaFoldDB" id="A0A368EJR1"/>
<dbReference type="Pfam" id="PF03992">
    <property type="entry name" value="ABM"/>
    <property type="match status" value="1"/>
</dbReference>
<evidence type="ECO:0000259" key="1">
    <source>
        <dbReference type="PROSITE" id="PS51725"/>
    </source>
</evidence>
<comment type="caution">
    <text evidence="2">The sequence shown here is derived from an EMBL/GenBank/DDBJ whole genome shotgun (WGS) entry which is preliminary data.</text>
</comment>
<evidence type="ECO:0000313" key="3">
    <source>
        <dbReference type="Proteomes" id="UP000252289"/>
    </source>
</evidence>
<organism evidence="2 3">
    <name type="scientific">PS1 clade bacterium</name>
    <dbReference type="NCBI Taxonomy" id="2175152"/>
    <lineage>
        <taxon>Bacteria</taxon>
        <taxon>Pseudomonadati</taxon>
        <taxon>Pseudomonadota</taxon>
        <taxon>Alphaproteobacteria</taxon>
        <taxon>PS1 clade</taxon>
    </lineage>
</organism>
<sequence>MTAFIAKLVVKPEMREQFEKAQNELRELTYLKEPETPVYELLKSRDNPEVYFCVATFNDEAAFNYHMSTDFHDRLVPEIVECLADEMTLDFFDYIGPAKMPRGED</sequence>
<protein>
    <submittedName>
        <fullName evidence="2">Antibiotic biosynthesis monooxygenase</fullName>
    </submittedName>
</protein>
<accession>A0A368EJR1</accession>
<dbReference type="EMBL" id="QOQK01000009">
    <property type="protein sequence ID" value="RCL84711.1"/>
    <property type="molecule type" value="Genomic_DNA"/>
</dbReference>
<dbReference type="InterPro" id="IPR011008">
    <property type="entry name" value="Dimeric_a/b-barrel"/>
</dbReference>
<dbReference type="InterPro" id="IPR007138">
    <property type="entry name" value="ABM_dom"/>
</dbReference>
<gene>
    <name evidence="2" type="ORF">DBW64_02905</name>
</gene>
<feature type="domain" description="ABM" evidence="1">
    <location>
        <begin position="2"/>
        <end position="91"/>
    </location>
</feature>
<keyword evidence="2" id="KW-0503">Monooxygenase</keyword>
<keyword evidence="2" id="KW-0560">Oxidoreductase</keyword>
<proteinExistence type="predicted"/>
<dbReference type="SUPFAM" id="SSF54909">
    <property type="entry name" value="Dimeric alpha+beta barrel"/>
    <property type="match status" value="1"/>
</dbReference>
<dbReference type="Proteomes" id="UP000252289">
    <property type="component" value="Unassembled WGS sequence"/>
</dbReference>
<dbReference type="GO" id="GO:0004497">
    <property type="term" value="F:monooxygenase activity"/>
    <property type="evidence" value="ECO:0007669"/>
    <property type="project" value="UniProtKB-KW"/>
</dbReference>
<reference evidence="2 3" key="1">
    <citation type="journal article" date="2018" name="Microbiome">
        <title>Fine metagenomic profile of the Mediterranean stratified and mixed water columns revealed by assembly and recruitment.</title>
        <authorList>
            <person name="Haro-Moreno J.M."/>
            <person name="Lopez-Perez M."/>
            <person name="De La Torre J.R."/>
            <person name="Picazo A."/>
            <person name="Camacho A."/>
            <person name="Rodriguez-Valera F."/>
        </authorList>
    </citation>
    <scope>NUCLEOTIDE SEQUENCE [LARGE SCALE GENOMIC DNA]</scope>
    <source>
        <strain evidence="2">MED-G50</strain>
    </source>
</reference>
<name>A0A368EJR1_9PROT</name>